<evidence type="ECO:0000259" key="3">
    <source>
        <dbReference type="PROSITE" id="PS50175"/>
    </source>
</evidence>
<proteinExistence type="predicted"/>
<keyword evidence="1 4" id="KW-0378">Hydrolase</keyword>
<dbReference type="InterPro" id="IPR001995">
    <property type="entry name" value="Peptidase_A2_cat"/>
</dbReference>
<protein>
    <submittedName>
        <fullName evidence="4">Retropepsin-like aspartic protease</fullName>
        <ecNumber evidence="4">3.4.23.-</ecNumber>
    </submittedName>
</protein>
<gene>
    <name evidence="4" type="ORF">ACFO5Q_03730</name>
</gene>
<evidence type="ECO:0000256" key="2">
    <source>
        <dbReference type="SAM" id="MobiDB-lite"/>
    </source>
</evidence>
<evidence type="ECO:0000313" key="4">
    <source>
        <dbReference type="EMBL" id="MFC4346948.1"/>
    </source>
</evidence>
<dbReference type="RefSeq" id="WP_197421060.1">
    <property type="nucleotide sequence ID" value="NZ_JBHSCR010000002.1"/>
</dbReference>
<dbReference type="EMBL" id="JBHSCR010000002">
    <property type="protein sequence ID" value="MFC4346948.1"/>
    <property type="molecule type" value="Genomic_DNA"/>
</dbReference>
<feature type="region of interest" description="Disordered" evidence="2">
    <location>
        <begin position="1"/>
        <end position="26"/>
    </location>
</feature>
<name>A0ABV8U8Z5_9PROT</name>
<organism evidence="4 5">
    <name type="scientific">Kordiimonas lipolytica</name>
    <dbReference type="NCBI Taxonomy" id="1662421"/>
    <lineage>
        <taxon>Bacteria</taxon>
        <taxon>Pseudomonadati</taxon>
        <taxon>Pseudomonadota</taxon>
        <taxon>Alphaproteobacteria</taxon>
        <taxon>Kordiimonadales</taxon>
        <taxon>Kordiimonadaceae</taxon>
        <taxon>Kordiimonas</taxon>
    </lineage>
</organism>
<dbReference type="Gene3D" id="2.40.70.10">
    <property type="entry name" value="Acid Proteases"/>
    <property type="match status" value="1"/>
</dbReference>
<comment type="caution">
    <text evidence="4">The sequence shown here is derived from an EMBL/GenBank/DDBJ whole genome shotgun (WGS) entry which is preliminary data.</text>
</comment>
<reference evidence="5" key="1">
    <citation type="journal article" date="2019" name="Int. J. Syst. Evol. Microbiol.">
        <title>The Global Catalogue of Microorganisms (GCM) 10K type strain sequencing project: providing services to taxonomists for standard genome sequencing and annotation.</title>
        <authorList>
            <consortium name="The Broad Institute Genomics Platform"/>
            <consortium name="The Broad Institute Genome Sequencing Center for Infectious Disease"/>
            <person name="Wu L."/>
            <person name="Ma J."/>
        </authorList>
    </citation>
    <scope>NUCLEOTIDE SEQUENCE [LARGE SCALE GENOMIC DNA]</scope>
    <source>
        <strain evidence="5">CGMCC 1.15304</strain>
    </source>
</reference>
<evidence type="ECO:0000313" key="5">
    <source>
        <dbReference type="Proteomes" id="UP001595776"/>
    </source>
</evidence>
<dbReference type="PROSITE" id="PS00141">
    <property type="entry name" value="ASP_PROTEASE"/>
    <property type="match status" value="1"/>
</dbReference>
<sequence>MPVTSLHAAPPITEKPAAEEASQEEADPDVLARLPIEIINNRVHVTLKVKGTPVQMLLDTGASTSVLFKNPGFSDETIKAGEATDISFPAFRAATKGYRLSEVDFTAGDFRFTSHNTLFIENRDEISGDLSFRIEGILGRDFFDAYIVEVIPSQKTMALIRHGSKLGDRFKYRHQLYMDGRTPYLLHRSRLPWEKRPTVKKLLMDTGYPGGIVLWDDRHFTQATNPTEREQFKAENKGVIYYGIIKFGRLIFKNIPIFIGPNAPTKTDEREGIIGASMFLPFRYAIDLERNSLWLNPRVRSFGDAYQISNEVIYTPGNEGFVVKDFSPRIGITPTIVLKRDTEVVPD</sequence>
<dbReference type="InterPro" id="IPR021109">
    <property type="entry name" value="Peptidase_aspartic_dom_sf"/>
</dbReference>
<accession>A0ABV8U8Z5</accession>
<dbReference type="Proteomes" id="UP001595776">
    <property type="component" value="Unassembled WGS sequence"/>
</dbReference>
<evidence type="ECO:0000256" key="1">
    <source>
        <dbReference type="ARBA" id="ARBA00022801"/>
    </source>
</evidence>
<dbReference type="GO" id="GO:0016787">
    <property type="term" value="F:hydrolase activity"/>
    <property type="evidence" value="ECO:0007669"/>
    <property type="project" value="UniProtKB-KW"/>
</dbReference>
<dbReference type="SUPFAM" id="SSF50630">
    <property type="entry name" value="Acid proteases"/>
    <property type="match status" value="1"/>
</dbReference>
<dbReference type="PROSITE" id="PS50175">
    <property type="entry name" value="ASP_PROT_RETROV"/>
    <property type="match status" value="1"/>
</dbReference>
<dbReference type="InterPro" id="IPR001969">
    <property type="entry name" value="Aspartic_peptidase_AS"/>
</dbReference>
<keyword evidence="5" id="KW-1185">Reference proteome</keyword>
<dbReference type="EC" id="3.4.23.-" evidence="4"/>
<feature type="domain" description="Peptidase A2" evidence="3">
    <location>
        <begin position="54"/>
        <end position="142"/>
    </location>
</feature>
<dbReference type="Pfam" id="PF13650">
    <property type="entry name" value="Asp_protease_2"/>
    <property type="match status" value="1"/>
</dbReference>